<dbReference type="Proteomes" id="UP000800096">
    <property type="component" value="Unassembled WGS sequence"/>
</dbReference>
<keyword evidence="5" id="KW-1185">Reference proteome</keyword>
<dbReference type="GO" id="GO:0000324">
    <property type="term" value="C:fungal-type vacuole"/>
    <property type="evidence" value="ECO:0007669"/>
    <property type="project" value="TreeGrafter"/>
</dbReference>
<accession>A0A6A5QHM5</accession>
<sequence>MRMLGLALFAVSLSASIVTATSGSIAARDNITNKVLEVTVDDYSSGTVTPSSQNRAESLRKRQSSLAYTQVNLASVFGRAYLAKVTVGSQPVALAIKTASPNTWVTEEGFICLDHQREVELDQSKCRLGPLYNREKSETYIDDRVAFQQALMHGPGIRGHWAIDELGTGGVHGGQFPNIMTPMLLGIAEAGMWNGENICSGSMGLSFPRRAEAQDGQLRPTRSVLYSLFNQAFILPIFSLALNRPTADDPSTGGFLGLGGIPNVKTDNRWVETPTTPIAQDLYDDYIIRVEGFNITPPAGSFSTEPPGGRYVSSRLRMAIDSGKSSLVVPNRVAAYFASLFKPAASYDPREDRYFVPCNARENAPRIGIKIEGTSYFISTEDLLTPMPGRHGIPVCRLAVVPSNGLFPTLGVAWLKNVVVEFDMTNYMDVNRRGSRFFRHGVVRIAGRQSY</sequence>
<dbReference type="Pfam" id="PF00026">
    <property type="entry name" value="Asp"/>
    <property type="match status" value="1"/>
</dbReference>
<dbReference type="InterPro" id="IPR034164">
    <property type="entry name" value="Pepsin-like_dom"/>
</dbReference>
<dbReference type="InterPro" id="IPR001461">
    <property type="entry name" value="Aspartic_peptidase_A1"/>
</dbReference>
<dbReference type="SUPFAM" id="SSF50630">
    <property type="entry name" value="Acid proteases"/>
    <property type="match status" value="1"/>
</dbReference>
<dbReference type="GO" id="GO:0006508">
    <property type="term" value="P:proteolysis"/>
    <property type="evidence" value="ECO:0007669"/>
    <property type="project" value="InterPro"/>
</dbReference>
<gene>
    <name evidence="4" type="ORF">BDU57DRAFT_540270</name>
</gene>
<feature type="chain" id="PRO_5025356867" evidence="2">
    <location>
        <begin position="21"/>
        <end position="451"/>
    </location>
</feature>
<name>A0A6A5QHM5_AMPQU</name>
<dbReference type="PANTHER" id="PTHR47966">
    <property type="entry name" value="BETA-SITE APP-CLEAVING ENZYME, ISOFORM A-RELATED"/>
    <property type="match status" value="1"/>
</dbReference>
<keyword evidence="2" id="KW-0732">Signal</keyword>
<dbReference type="InterPro" id="IPR021109">
    <property type="entry name" value="Peptidase_aspartic_dom_sf"/>
</dbReference>
<evidence type="ECO:0000256" key="1">
    <source>
        <dbReference type="ARBA" id="ARBA00007447"/>
    </source>
</evidence>
<dbReference type="CDD" id="cd05471">
    <property type="entry name" value="pepsin_like"/>
    <property type="match status" value="1"/>
</dbReference>
<reference evidence="4" key="1">
    <citation type="journal article" date="2020" name="Stud. Mycol.">
        <title>101 Dothideomycetes genomes: a test case for predicting lifestyles and emergence of pathogens.</title>
        <authorList>
            <person name="Haridas S."/>
            <person name="Albert R."/>
            <person name="Binder M."/>
            <person name="Bloem J."/>
            <person name="Labutti K."/>
            <person name="Salamov A."/>
            <person name="Andreopoulos B."/>
            <person name="Baker S."/>
            <person name="Barry K."/>
            <person name="Bills G."/>
            <person name="Bluhm B."/>
            <person name="Cannon C."/>
            <person name="Castanera R."/>
            <person name="Culley D."/>
            <person name="Daum C."/>
            <person name="Ezra D."/>
            <person name="Gonzalez J."/>
            <person name="Henrissat B."/>
            <person name="Kuo A."/>
            <person name="Liang C."/>
            <person name="Lipzen A."/>
            <person name="Lutzoni F."/>
            <person name="Magnuson J."/>
            <person name="Mondo S."/>
            <person name="Nolan M."/>
            <person name="Ohm R."/>
            <person name="Pangilinan J."/>
            <person name="Park H.-J."/>
            <person name="Ramirez L."/>
            <person name="Alfaro M."/>
            <person name="Sun H."/>
            <person name="Tritt A."/>
            <person name="Yoshinaga Y."/>
            <person name="Zwiers L.-H."/>
            <person name="Turgeon B."/>
            <person name="Goodwin S."/>
            <person name="Spatafora J."/>
            <person name="Crous P."/>
            <person name="Grigoriev I."/>
        </authorList>
    </citation>
    <scope>NUCLEOTIDE SEQUENCE</scope>
    <source>
        <strain evidence="4">HMLAC05119</strain>
    </source>
</reference>
<evidence type="ECO:0000259" key="3">
    <source>
        <dbReference type="PROSITE" id="PS51767"/>
    </source>
</evidence>
<organism evidence="4 5">
    <name type="scientific">Ampelomyces quisqualis</name>
    <name type="common">Powdery mildew agent</name>
    <dbReference type="NCBI Taxonomy" id="50730"/>
    <lineage>
        <taxon>Eukaryota</taxon>
        <taxon>Fungi</taxon>
        <taxon>Dikarya</taxon>
        <taxon>Ascomycota</taxon>
        <taxon>Pezizomycotina</taxon>
        <taxon>Dothideomycetes</taxon>
        <taxon>Pleosporomycetidae</taxon>
        <taxon>Pleosporales</taxon>
        <taxon>Pleosporineae</taxon>
        <taxon>Phaeosphaeriaceae</taxon>
        <taxon>Ampelomyces</taxon>
    </lineage>
</organism>
<feature type="domain" description="Peptidase A1" evidence="3">
    <location>
        <begin position="81"/>
        <end position="436"/>
    </location>
</feature>
<proteinExistence type="inferred from homology"/>
<comment type="similarity">
    <text evidence="1">Belongs to the peptidase A1 family.</text>
</comment>
<dbReference type="InterPro" id="IPR033121">
    <property type="entry name" value="PEPTIDASE_A1"/>
</dbReference>
<evidence type="ECO:0000256" key="2">
    <source>
        <dbReference type="SAM" id="SignalP"/>
    </source>
</evidence>
<dbReference type="GO" id="GO:0004190">
    <property type="term" value="F:aspartic-type endopeptidase activity"/>
    <property type="evidence" value="ECO:0007669"/>
    <property type="project" value="InterPro"/>
</dbReference>
<dbReference type="OrthoDB" id="15189at2759"/>
<dbReference type="AlphaFoldDB" id="A0A6A5QHM5"/>
<feature type="signal peptide" evidence="2">
    <location>
        <begin position="1"/>
        <end position="20"/>
    </location>
</feature>
<evidence type="ECO:0000313" key="5">
    <source>
        <dbReference type="Proteomes" id="UP000800096"/>
    </source>
</evidence>
<dbReference type="PANTHER" id="PTHR47966:SF47">
    <property type="entry name" value="ENDOPEPTIDASE, PUTATIVE (AFU_ORTHOLOGUE AFUA_3G01220)-RELATED"/>
    <property type="match status" value="1"/>
</dbReference>
<dbReference type="PROSITE" id="PS51767">
    <property type="entry name" value="PEPTIDASE_A1"/>
    <property type="match status" value="1"/>
</dbReference>
<dbReference type="Gene3D" id="2.40.70.10">
    <property type="entry name" value="Acid Proteases"/>
    <property type="match status" value="2"/>
</dbReference>
<dbReference type="EMBL" id="ML979137">
    <property type="protein sequence ID" value="KAF1914320.1"/>
    <property type="molecule type" value="Genomic_DNA"/>
</dbReference>
<protein>
    <submittedName>
        <fullName evidence="4">Aspartic peptidase domain-containing protein</fullName>
    </submittedName>
</protein>
<evidence type="ECO:0000313" key="4">
    <source>
        <dbReference type="EMBL" id="KAF1914320.1"/>
    </source>
</evidence>